<name>A0A0E3QN60_METBA</name>
<dbReference type="HOGENOM" id="CLU_134825_0_0_2"/>
<dbReference type="PANTHER" id="PTHR46564:SF1">
    <property type="entry name" value="TRANSPOSASE"/>
    <property type="match status" value="1"/>
</dbReference>
<feature type="domain" description="Tc1-like transposase DDE" evidence="1">
    <location>
        <begin position="11"/>
        <end position="112"/>
    </location>
</feature>
<gene>
    <name evidence="2" type="ORF">MSBRW_3317</name>
</gene>
<accession>A0A0E3QN60</accession>
<dbReference type="InterPro" id="IPR038717">
    <property type="entry name" value="Tc1-like_DDE_dom"/>
</dbReference>
<dbReference type="GO" id="GO:0003676">
    <property type="term" value="F:nucleic acid binding"/>
    <property type="evidence" value="ECO:0007669"/>
    <property type="project" value="InterPro"/>
</dbReference>
<dbReference type="Gene3D" id="3.30.420.10">
    <property type="entry name" value="Ribonuclease H-like superfamily/Ribonuclease H"/>
    <property type="match status" value="1"/>
</dbReference>
<dbReference type="Proteomes" id="UP000033038">
    <property type="component" value="Chromosome"/>
</dbReference>
<dbReference type="PATRIC" id="fig|1434109.4.peg.4308"/>
<dbReference type="Pfam" id="PF13358">
    <property type="entry name" value="DDE_3"/>
    <property type="match status" value="1"/>
</dbReference>
<dbReference type="InterPro" id="IPR047655">
    <property type="entry name" value="Transpos_IS630-like"/>
</dbReference>
<protein>
    <submittedName>
        <fullName evidence="2">Transposase</fullName>
    </submittedName>
</protein>
<reference evidence="2 3" key="1">
    <citation type="submission" date="2014-07" db="EMBL/GenBank/DDBJ databases">
        <title>Methanogenic archaea and the global carbon cycle.</title>
        <authorList>
            <person name="Henriksen J.R."/>
            <person name="Luke J."/>
            <person name="Reinhart S."/>
            <person name="Benedict M.N."/>
            <person name="Youngblut N.D."/>
            <person name="Metcalf M.E."/>
            <person name="Whitaker R.J."/>
            <person name="Metcalf W.W."/>
        </authorList>
    </citation>
    <scope>NUCLEOTIDE SEQUENCE [LARGE SCALE GENOMIC DNA]</scope>
    <source>
        <strain evidence="2 3">Wiesmoor</strain>
    </source>
</reference>
<evidence type="ECO:0000259" key="1">
    <source>
        <dbReference type="Pfam" id="PF13358"/>
    </source>
</evidence>
<evidence type="ECO:0000313" key="2">
    <source>
        <dbReference type="EMBL" id="AKB52570.1"/>
    </source>
</evidence>
<sequence length="146" mass="16991">MIKNTDYIKANAFAFYSLNGNNLIEFKNCSKAENVCEFLEKIVEKNKGKIVVLILDNSKTHHSIKTVTKAKELGIILVFLPPYSPDLNPVEYVWKTIKRKVSVTFVQSKEHLRNIIKNEFIRIENSLSFAKRWMETFHQQIKSVIC</sequence>
<dbReference type="NCBIfam" id="NF033545">
    <property type="entry name" value="transpos_IS630"/>
    <property type="match status" value="1"/>
</dbReference>
<dbReference type="InterPro" id="IPR012337">
    <property type="entry name" value="RNaseH-like_sf"/>
</dbReference>
<dbReference type="SUPFAM" id="SSF53098">
    <property type="entry name" value="Ribonuclease H-like"/>
    <property type="match status" value="1"/>
</dbReference>
<dbReference type="AlphaFoldDB" id="A0A0E3QN60"/>
<dbReference type="InterPro" id="IPR036397">
    <property type="entry name" value="RNaseH_sf"/>
</dbReference>
<organism evidence="2 3">
    <name type="scientific">Methanosarcina barkeri str. Wiesmoor</name>
    <dbReference type="NCBI Taxonomy" id="1434109"/>
    <lineage>
        <taxon>Archaea</taxon>
        <taxon>Methanobacteriati</taxon>
        <taxon>Methanobacteriota</taxon>
        <taxon>Stenosarchaea group</taxon>
        <taxon>Methanomicrobia</taxon>
        <taxon>Methanosarcinales</taxon>
        <taxon>Methanosarcinaceae</taxon>
        <taxon>Methanosarcina</taxon>
    </lineage>
</organism>
<evidence type="ECO:0000313" key="3">
    <source>
        <dbReference type="Proteomes" id="UP000033038"/>
    </source>
</evidence>
<dbReference type="EMBL" id="CP009526">
    <property type="protein sequence ID" value="AKB52570.1"/>
    <property type="molecule type" value="Genomic_DNA"/>
</dbReference>
<dbReference type="KEGG" id="mbw:MSBRW_3317"/>
<proteinExistence type="predicted"/>
<dbReference type="PANTHER" id="PTHR46564">
    <property type="entry name" value="TRANSPOSASE"/>
    <property type="match status" value="1"/>
</dbReference>